<dbReference type="InterPro" id="IPR011545">
    <property type="entry name" value="DEAD/DEAH_box_helicase_dom"/>
</dbReference>
<evidence type="ECO:0000256" key="1">
    <source>
        <dbReference type="ARBA" id="ARBA00012552"/>
    </source>
</evidence>
<evidence type="ECO:0000256" key="5">
    <source>
        <dbReference type="ARBA" id="ARBA00022782"/>
    </source>
</evidence>
<dbReference type="FunFam" id="2.30.30.140:FF:000087">
    <property type="entry name" value="Putative ATP-dependent RNA helicase TDRD12"/>
    <property type="match status" value="1"/>
</dbReference>
<evidence type="ECO:0000259" key="20">
    <source>
        <dbReference type="PROSITE" id="PS51203"/>
    </source>
</evidence>
<keyword evidence="3" id="KW-0677">Repeat</keyword>
<dbReference type="CDD" id="cd20434">
    <property type="entry name" value="Tudor_TDRD12_rpt1"/>
    <property type="match status" value="1"/>
</dbReference>
<dbReference type="InterPro" id="IPR014001">
    <property type="entry name" value="Helicase_ATP-bd"/>
</dbReference>
<dbReference type="EC" id="3.6.4.13" evidence="1"/>
<evidence type="ECO:0000313" key="21">
    <source>
        <dbReference type="Ensembl" id="ENSACUP00000006544.1"/>
    </source>
</evidence>
<dbReference type="Ensembl" id="ENSACUT00000007004.1">
    <property type="protein sequence ID" value="ENSACUP00000006544.1"/>
    <property type="gene ID" value="ENSACUG00000004471.1"/>
</dbReference>
<dbReference type="FunFam" id="2.40.50.90:FF:000021">
    <property type="entry name" value="putative ATP-dependent RNA helicase TDRD12"/>
    <property type="match status" value="1"/>
</dbReference>
<keyword evidence="8" id="KW-0067">ATP-binding</keyword>
<dbReference type="GO" id="GO:0031047">
    <property type="term" value="P:regulatory ncRNA-mediated gene silencing"/>
    <property type="evidence" value="ECO:0007669"/>
    <property type="project" value="UniProtKB-KW"/>
</dbReference>
<dbReference type="AlphaFoldDB" id="A0A663M3Q8"/>
<evidence type="ECO:0000256" key="15">
    <source>
        <dbReference type="ARBA" id="ARBA00068835"/>
    </source>
</evidence>
<evidence type="ECO:0000256" key="16">
    <source>
        <dbReference type="ARBA" id="ARBA00076714"/>
    </source>
</evidence>
<dbReference type="PANTHER" id="PTHR22655">
    <property type="entry name" value="ATP-DEPENDENT RNA HELICASE TDRD12-RELATED"/>
    <property type="match status" value="1"/>
</dbReference>
<dbReference type="PROSITE" id="PS51203">
    <property type="entry name" value="CS"/>
    <property type="match status" value="1"/>
</dbReference>
<feature type="domain" description="Tudor" evidence="18">
    <location>
        <begin position="57"/>
        <end position="119"/>
    </location>
</feature>
<comment type="function">
    <text evidence="13">Probable ATP-binding RNA helicase required during spermatogenesis to repress transposable elements and preventing their mobilization, which is essential for the germline integrity. Acts via the piRNA metabolic process, which mediates the repression of transposable elements during meiosis by forming complexes composed of piRNAs and Piwi proteins and governs the methylation and subsequent repression of transposons. Involved in the secondary piRNAs metabolic process. Acts via the PET complex, a multiprotein complex required during the secondary piRNAs metabolic process for the PIWIL2 slicing-triggered loading of PIWIL4 piRNAs.</text>
</comment>
<evidence type="ECO:0000256" key="14">
    <source>
        <dbReference type="ARBA" id="ARBA00062399"/>
    </source>
</evidence>
<dbReference type="PROSITE" id="PS51192">
    <property type="entry name" value="HELICASE_ATP_BIND_1"/>
    <property type="match status" value="1"/>
</dbReference>
<evidence type="ECO:0000256" key="8">
    <source>
        <dbReference type="ARBA" id="ARBA00022840"/>
    </source>
</evidence>
<keyword evidence="22" id="KW-1185">Reference proteome</keyword>
<evidence type="ECO:0000256" key="10">
    <source>
        <dbReference type="ARBA" id="ARBA00023158"/>
    </source>
</evidence>
<keyword evidence="11" id="KW-0469">Meiosis</keyword>
<dbReference type="Gene3D" id="3.40.50.300">
    <property type="entry name" value="P-loop containing nucleotide triphosphate hydrolases"/>
    <property type="match status" value="1"/>
</dbReference>
<evidence type="ECO:0000256" key="12">
    <source>
        <dbReference type="ARBA" id="ARBA00047984"/>
    </source>
</evidence>
<dbReference type="CDD" id="cd06463">
    <property type="entry name" value="p23_like"/>
    <property type="match status" value="1"/>
</dbReference>
<dbReference type="Pfam" id="PF00567">
    <property type="entry name" value="TUDOR"/>
    <property type="match status" value="2"/>
</dbReference>
<dbReference type="SUPFAM" id="SSF49764">
    <property type="entry name" value="HSP20-like chaperones"/>
    <property type="match status" value="1"/>
</dbReference>
<comment type="catalytic activity">
    <reaction evidence="12">
        <text>ATP + H2O = ADP + phosphate + H(+)</text>
        <dbReference type="Rhea" id="RHEA:13065"/>
        <dbReference type="ChEBI" id="CHEBI:15377"/>
        <dbReference type="ChEBI" id="CHEBI:15378"/>
        <dbReference type="ChEBI" id="CHEBI:30616"/>
        <dbReference type="ChEBI" id="CHEBI:43474"/>
        <dbReference type="ChEBI" id="CHEBI:456216"/>
        <dbReference type="EC" id="3.6.4.13"/>
    </reaction>
</comment>
<dbReference type="GO" id="GO:0003724">
    <property type="term" value="F:RNA helicase activity"/>
    <property type="evidence" value="ECO:0007669"/>
    <property type="project" value="UniProtKB-EC"/>
</dbReference>
<dbReference type="SUPFAM" id="SSF52540">
    <property type="entry name" value="P-loop containing nucleoside triphosphate hydrolases"/>
    <property type="match status" value="1"/>
</dbReference>
<dbReference type="InterPro" id="IPR002999">
    <property type="entry name" value="Tudor"/>
</dbReference>
<proteinExistence type="predicted"/>
<dbReference type="CDD" id="cd20435">
    <property type="entry name" value="Tudor_TDRD12_rpt2"/>
    <property type="match status" value="1"/>
</dbReference>
<feature type="domain" description="CS" evidence="20">
    <location>
        <begin position="880"/>
        <end position="966"/>
    </location>
</feature>
<evidence type="ECO:0000256" key="13">
    <source>
        <dbReference type="ARBA" id="ARBA00055914"/>
    </source>
</evidence>
<keyword evidence="6" id="KW-0378">Hydrolase</keyword>
<evidence type="ECO:0000259" key="19">
    <source>
        <dbReference type="PROSITE" id="PS51192"/>
    </source>
</evidence>
<dbReference type="InterPro" id="IPR047390">
    <property type="entry name" value="Tudor_TDRD12_rpt1"/>
</dbReference>
<name>A0A663M3Q8_ATHCN</name>
<evidence type="ECO:0000256" key="7">
    <source>
        <dbReference type="ARBA" id="ARBA00022806"/>
    </source>
</evidence>
<dbReference type="Pfam" id="PF00270">
    <property type="entry name" value="DEAD"/>
    <property type="match status" value="1"/>
</dbReference>
<evidence type="ECO:0000256" key="17">
    <source>
        <dbReference type="ARBA" id="ARBA00081458"/>
    </source>
</evidence>
<keyword evidence="4" id="KW-0547">Nucleotide-binding</keyword>
<accession>A0A663M3Q8</accession>
<protein>
    <recommendedName>
        <fullName evidence="15">Putative ATP-dependent RNA helicase TDRD12</fullName>
        <ecNumber evidence="1">3.6.4.13</ecNumber>
    </recommendedName>
    <alternativeName>
        <fullName evidence="17">ES cell-associated transcript 8 protein</fullName>
    </alternativeName>
    <alternativeName>
        <fullName evidence="16">Tudor domain-containing protein 12</fullName>
    </alternativeName>
</protein>
<dbReference type="InterPro" id="IPR035437">
    <property type="entry name" value="SNase_OB-fold_sf"/>
</dbReference>
<evidence type="ECO:0000256" key="6">
    <source>
        <dbReference type="ARBA" id="ARBA00022801"/>
    </source>
</evidence>
<dbReference type="GO" id="GO:0042078">
    <property type="term" value="P:germ-line stem cell division"/>
    <property type="evidence" value="ECO:0007669"/>
    <property type="project" value="TreeGrafter"/>
</dbReference>
<dbReference type="InterPro" id="IPR027417">
    <property type="entry name" value="P-loop_NTPase"/>
</dbReference>
<dbReference type="GO" id="GO:0051321">
    <property type="term" value="P:meiotic cell cycle"/>
    <property type="evidence" value="ECO:0007669"/>
    <property type="project" value="UniProtKB-KW"/>
</dbReference>
<evidence type="ECO:0000259" key="18">
    <source>
        <dbReference type="PROSITE" id="PS50304"/>
    </source>
</evidence>
<keyword evidence="10" id="KW-0943">RNA-mediated gene silencing</keyword>
<dbReference type="PROSITE" id="PS50304">
    <property type="entry name" value="TUDOR"/>
    <property type="match status" value="1"/>
</dbReference>
<reference evidence="21" key="2">
    <citation type="submission" date="2025-09" db="UniProtKB">
        <authorList>
            <consortium name="Ensembl"/>
        </authorList>
    </citation>
    <scope>IDENTIFICATION</scope>
</reference>
<dbReference type="Gene3D" id="2.60.40.790">
    <property type="match status" value="1"/>
</dbReference>
<dbReference type="Pfam" id="PF04969">
    <property type="entry name" value="CS"/>
    <property type="match status" value="1"/>
</dbReference>
<keyword evidence="2" id="KW-0217">Developmental protein</keyword>
<feature type="domain" description="Helicase ATP-binding" evidence="19">
    <location>
        <begin position="290"/>
        <end position="474"/>
    </location>
</feature>
<organism evidence="21 22">
    <name type="scientific">Athene cunicularia</name>
    <name type="common">Burrowing owl</name>
    <name type="synonym">Speotyto cunicularia</name>
    <dbReference type="NCBI Taxonomy" id="194338"/>
    <lineage>
        <taxon>Eukaryota</taxon>
        <taxon>Metazoa</taxon>
        <taxon>Chordata</taxon>
        <taxon>Craniata</taxon>
        <taxon>Vertebrata</taxon>
        <taxon>Euteleostomi</taxon>
        <taxon>Archelosauria</taxon>
        <taxon>Archosauria</taxon>
        <taxon>Dinosauria</taxon>
        <taxon>Saurischia</taxon>
        <taxon>Theropoda</taxon>
        <taxon>Coelurosauria</taxon>
        <taxon>Aves</taxon>
        <taxon>Neognathae</taxon>
        <taxon>Neoaves</taxon>
        <taxon>Telluraves</taxon>
        <taxon>Strigiformes</taxon>
        <taxon>Strigidae</taxon>
        <taxon>Athene</taxon>
    </lineage>
</organism>
<gene>
    <name evidence="21" type="primary">TDRD12</name>
</gene>
<evidence type="ECO:0000256" key="9">
    <source>
        <dbReference type="ARBA" id="ARBA00022871"/>
    </source>
</evidence>
<comment type="subunit">
    <text evidence="14">Component of a mRNP complex containing PIWIL2, TDRD1 and piRNAs. Component of the PET complex, at least composed of EXD1, PIWIL2, TDRD12 and piRNAs.</text>
</comment>
<evidence type="ECO:0000256" key="4">
    <source>
        <dbReference type="ARBA" id="ARBA00022741"/>
    </source>
</evidence>
<dbReference type="Proteomes" id="UP000472269">
    <property type="component" value="Unplaced"/>
</dbReference>
<dbReference type="GO" id="GO:0007283">
    <property type="term" value="P:spermatogenesis"/>
    <property type="evidence" value="ECO:0007669"/>
    <property type="project" value="UniProtKB-KW"/>
</dbReference>
<evidence type="ECO:0000256" key="3">
    <source>
        <dbReference type="ARBA" id="ARBA00022737"/>
    </source>
</evidence>
<dbReference type="PANTHER" id="PTHR22655:SF2">
    <property type="entry name" value="ATP-DEPENDENT RNA HELICASE TDRD12-RELATED"/>
    <property type="match status" value="1"/>
</dbReference>
<evidence type="ECO:0000256" key="11">
    <source>
        <dbReference type="ARBA" id="ARBA00023254"/>
    </source>
</evidence>
<dbReference type="GO" id="GO:0005524">
    <property type="term" value="F:ATP binding"/>
    <property type="evidence" value="ECO:0007669"/>
    <property type="project" value="UniProtKB-KW"/>
</dbReference>
<dbReference type="InterPro" id="IPR008978">
    <property type="entry name" value="HSP20-like_chaperone"/>
</dbReference>
<dbReference type="InterPro" id="IPR007052">
    <property type="entry name" value="CS_dom"/>
</dbReference>
<dbReference type="Gene3D" id="2.30.30.140">
    <property type="match status" value="2"/>
</dbReference>
<dbReference type="GO" id="GO:0003676">
    <property type="term" value="F:nucleic acid binding"/>
    <property type="evidence" value="ECO:0007669"/>
    <property type="project" value="InterPro"/>
</dbReference>
<keyword evidence="7" id="KW-0347">Helicase</keyword>
<dbReference type="GO" id="GO:0016787">
    <property type="term" value="F:hydrolase activity"/>
    <property type="evidence" value="ECO:0007669"/>
    <property type="project" value="UniProtKB-KW"/>
</dbReference>
<dbReference type="Gene3D" id="2.40.50.90">
    <property type="match status" value="2"/>
</dbReference>
<reference evidence="21" key="1">
    <citation type="submission" date="2025-08" db="UniProtKB">
        <authorList>
            <consortium name="Ensembl"/>
        </authorList>
    </citation>
    <scope>IDENTIFICATION</scope>
</reference>
<keyword evidence="9" id="KW-0744">Spermatogenesis</keyword>
<keyword evidence="5" id="KW-0221">Differentiation</keyword>
<dbReference type="FunFam" id="2.30.30.140:FF:000075">
    <property type="entry name" value="putative ATP-dependent RNA helicase TDRD12"/>
    <property type="match status" value="1"/>
</dbReference>
<evidence type="ECO:0000313" key="22">
    <source>
        <dbReference type="Proteomes" id="UP000472269"/>
    </source>
</evidence>
<dbReference type="SUPFAM" id="SSF63748">
    <property type="entry name" value="Tudor/PWWP/MBT"/>
    <property type="match status" value="2"/>
</dbReference>
<sequence>MFSLLTFWIEDPGCFWVTMKGCGPYIIDEVEYTNLNAEMNQFYDKSYKDVDEVKPLMVEEGQICVVFSEELKCWCRAVIKSIMYYMDHYQTECFLVDYAKNIFVKTKDIRVALEAFMQIPYRAKKCRLYRTKPVTLHIDFCENTAKIVPAKRWDSAATQYFQNLLKAATQIKAKLCAVEDNTFDVFLYGTIKDEKVCINDDLVSKNFACFEETKENTGSSADYQENLTSLSVESLPVKTVNPALAFRPVLFQEKVSTDLETGGNCICQKQLYELTQKKHLGPNFAESYCWPPIAQGCDVVAISDHGNDPFLYIPPILTLLQLGSCYKALPNISGPLALILCPGWKKAQLVFELLQTYERCCRQLHPMLIILGQKREAALSVKIRECEVIVTTPYSLLRLFEHHSLLFCRLCHLVLDEVEVLFSDAAEQVFTILDCYKKDISEDYSVHQIIAVGARWNKHIARLIKEFMNGPYIVITTIEEASIYGNVQQVVRSCMNSERISVLLKILDFTHNNLQKVLIFTNTVNEAEMIHKDSSVDQEYTKARSVILLTENSECHELGILHYLQHAEAEIPPELHDFTAKMLEAEEDQKFSRPLCAYLKTFGICKNRTVCPDRHQINLQIDVPQNIPDKIKQTPGYVTILPLHIVNATNYFGRIVDKQEDQYTNLAEEINEYFKKPGNKISVKNVEKLAFYGLCEKTLFHRVQVVEIFPKEEENLFFNVKIKYIDEGRTSQVQSYHLLQLPARFQCLPPQAVEFIVCKVKPIDNEIEWNPKVTSYICHKIKGKLHEAKIVHTLGNTAWVDPMVRLTRLSGFKMSVNEYNVRSEILSTGLGTDNPEHITQLQLCIHSKVLDHTKNLKPFLSETQWFYILEKIQLNFLYFSFYPEIKWFQNEETVTVKVKIASVADYKCEFSKQKVVFSACSGDKLYLADLELHQYILAEKSTCVIKDKEAVIVLMKEKKGAWCKLLKNKVQWKSIENY</sequence>
<evidence type="ECO:0000256" key="2">
    <source>
        <dbReference type="ARBA" id="ARBA00022473"/>
    </source>
</evidence>